<reference evidence="2 3" key="1">
    <citation type="journal article" date="2005" name="PLoS Biol.">
        <title>The genomes of Oryza sativa: a history of duplications.</title>
        <authorList>
            <person name="Yu J."/>
            <person name="Wang J."/>
            <person name="Lin W."/>
            <person name="Li S."/>
            <person name="Li H."/>
            <person name="Zhou J."/>
            <person name="Ni P."/>
            <person name="Dong W."/>
            <person name="Hu S."/>
            <person name="Zeng C."/>
            <person name="Zhang J."/>
            <person name="Zhang Y."/>
            <person name="Li R."/>
            <person name="Xu Z."/>
            <person name="Li S."/>
            <person name="Li X."/>
            <person name="Zheng H."/>
            <person name="Cong L."/>
            <person name="Lin L."/>
            <person name="Yin J."/>
            <person name="Geng J."/>
            <person name="Li G."/>
            <person name="Shi J."/>
            <person name="Liu J."/>
            <person name="Lv H."/>
            <person name="Li J."/>
            <person name="Wang J."/>
            <person name="Deng Y."/>
            <person name="Ran L."/>
            <person name="Shi X."/>
            <person name="Wang X."/>
            <person name="Wu Q."/>
            <person name="Li C."/>
            <person name="Ren X."/>
            <person name="Wang J."/>
            <person name="Wang X."/>
            <person name="Li D."/>
            <person name="Liu D."/>
            <person name="Zhang X."/>
            <person name="Ji Z."/>
            <person name="Zhao W."/>
            <person name="Sun Y."/>
            <person name="Zhang Z."/>
            <person name="Bao J."/>
            <person name="Han Y."/>
            <person name="Dong L."/>
            <person name="Ji J."/>
            <person name="Chen P."/>
            <person name="Wu S."/>
            <person name="Liu J."/>
            <person name="Xiao Y."/>
            <person name="Bu D."/>
            <person name="Tan J."/>
            <person name="Yang L."/>
            <person name="Ye C."/>
            <person name="Zhang J."/>
            <person name="Xu J."/>
            <person name="Zhou Y."/>
            <person name="Yu Y."/>
            <person name="Zhang B."/>
            <person name="Zhuang S."/>
            <person name="Wei H."/>
            <person name="Liu B."/>
            <person name="Lei M."/>
            <person name="Yu H."/>
            <person name="Li Y."/>
            <person name="Xu H."/>
            <person name="Wei S."/>
            <person name="He X."/>
            <person name="Fang L."/>
            <person name="Zhang Z."/>
            <person name="Zhang Y."/>
            <person name="Huang X."/>
            <person name="Su Z."/>
            <person name="Tong W."/>
            <person name="Li J."/>
            <person name="Tong Z."/>
            <person name="Li S."/>
            <person name="Ye J."/>
            <person name="Wang L."/>
            <person name="Fang L."/>
            <person name="Lei T."/>
            <person name="Chen C."/>
            <person name="Chen H."/>
            <person name="Xu Z."/>
            <person name="Li H."/>
            <person name="Huang H."/>
            <person name="Zhang F."/>
            <person name="Xu H."/>
            <person name="Li N."/>
            <person name="Zhao C."/>
            <person name="Li S."/>
            <person name="Dong L."/>
            <person name="Huang Y."/>
            <person name="Li L."/>
            <person name="Xi Y."/>
            <person name="Qi Q."/>
            <person name="Li W."/>
            <person name="Zhang B."/>
            <person name="Hu W."/>
            <person name="Zhang Y."/>
            <person name="Tian X."/>
            <person name="Jiao Y."/>
            <person name="Liang X."/>
            <person name="Jin J."/>
            <person name="Gao L."/>
            <person name="Zheng W."/>
            <person name="Hao B."/>
            <person name="Liu S."/>
            <person name="Wang W."/>
            <person name="Yuan L."/>
            <person name="Cao M."/>
            <person name="McDermott J."/>
            <person name="Samudrala R."/>
            <person name="Wang J."/>
            <person name="Wong G.K."/>
            <person name="Yang H."/>
        </authorList>
    </citation>
    <scope>NUCLEOTIDE SEQUENCE [LARGE SCALE GENOMIC DNA]</scope>
    <source>
        <strain evidence="3">cv. 93-11</strain>
    </source>
</reference>
<evidence type="ECO:0000313" key="2">
    <source>
        <dbReference type="EMBL" id="EAZ03082.1"/>
    </source>
</evidence>
<dbReference type="Proteomes" id="UP000007015">
    <property type="component" value="Chromosome 7"/>
</dbReference>
<proteinExistence type="predicted"/>
<dbReference type="HOGENOM" id="CLU_2965087_0_0_1"/>
<sequence length="59" mass="6327">MKKDAVAERVFGSPQAAAPLSLLNFFLGVWCMYMIVAVLLADVKKQQLEEDQAAAAAAS</sequence>
<keyword evidence="1" id="KW-0812">Transmembrane</keyword>
<evidence type="ECO:0000313" key="3">
    <source>
        <dbReference type="Proteomes" id="UP000007015"/>
    </source>
</evidence>
<accession>A2YJ21</accession>
<keyword evidence="1" id="KW-1133">Transmembrane helix</keyword>
<evidence type="ECO:0000256" key="1">
    <source>
        <dbReference type="SAM" id="Phobius"/>
    </source>
</evidence>
<dbReference type="EMBL" id="CM000132">
    <property type="protein sequence ID" value="EAZ03082.1"/>
    <property type="molecule type" value="Genomic_DNA"/>
</dbReference>
<name>A2YJ21_ORYSI</name>
<keyword evidence="1" id="KW-0472">Membrane</keyword>
<organism evidence="2 3">
    <name type="scientific">Oryza sativa subsp. indica</name>
    <name type="common">Rice</name>
    <dbReference type="NCBI Taxonomy" id="39946"/>
    <lineage>
        <taxon>Eukaryota</taxon>
        <taxon>Viridiplantae</taxon>
        <taxon>Streptophyta</taxon>
        <taxon>Embryophyta</taxon>
        <taxon>Tracheophyta</taxon>
        <taxon>Spermatophyta</taxon>
        <taxon>Magnoliopsida</taxon>
        <taxon>Liliopsida</taxon>
        <taxon>Poales</taxon>
        <taxon>Poaceae</taxon>
        <taxon>BOP clade</taxon>
        <taxon>Oryzoideae</taxon>
        <taxon>Oryzeae</taxon>
        <taxon>Oryzinae</taxon>
        <taxon>Oryza</taxon>
        <taxon>Oryza sativa</taxon>
    </lineage>
</organism>
<dbReference type="AlphaFoldDB" id="A2YJ21"/>
<feature type="transmembrane region" description="Helical" evidence="1">
    <location>
        <begin position="20"/>
        <end position="41"/>
    </location>
</feature>
<protein>
    <submittedName>
        <fullName evidence="2">Uncharacterized protein</fullName>
    </submittedName>
</protein>
<keyword evidence="3" id="KW-1185">Reference proteome</keyword>
<dbReference type="Gramene" id="BGIOSGA025323-TA">
    <property type="protein sequence ID" value="BGIOSGA025323-PA"/>
    <property type="gene ID" value="BGIOSGA025323"/>
</dbReference>
<gene>
    <name evidence="2" type="ORF">OsI_25227</name>
</gene>